<dbReference type="Proteomes" id="UP000887574">
    <property type="component" value="Unplaced"/>
</dbReference>
<reference evidence="2" key="1">
    <citation type="submission" date="2022-11" db="UniProtKB">
        <authorList>
            <consortium name="WormBaseParasite"/>
        </authorList>
    </citation>
    <scope>IDENTIFICATION</scope>
</reference>
<organism evidence="1 2">
    <name type="scientific">Ditylenchus dipsaci</name>
    <dbReference type="NCBI Taxonomy" id="166011"/>
    <lineage>
        <taxon>Eukaryota</taxon>
        <taxon>Metazoa</taxon>
        <taxon>Ecdysozoa</taxon>
        <taxon>Nematoda</taxon>
        <taxon>Chromadorea</taxon>
        <taxon>Rhabditida</taxon>
        <taxon>Tylenchina</taxon>
        <taxon>Tylenchomorpha</taxon>
        <taxon>Sphaerularioidea</taxon>
        <taxon>Anguinidae</taxon>
        <taxon>Anguininae</taxon>
        <taxon>Ditylenchus</taxon>
    </lineage>
</organism>
<protein>
    <submittedName>
        <fullName evidence="2">Uncharacterized protein</fullName>
    </submittedName>
</protein>
<evidence type="ECO:0000313" key="2">
    <source>
        <dbReference type="WBParaSite" id="jg18350"/>
    </source>
</evidence>
<keyword evidence="1" id="KW-1185">Reference proteome</keyword>
<dbReference type="AlphaFoldDB" id="A0A915DC94"/>
<evidence type="ECO:0000313" key="1">
    <source>
        <dbReference type="Proteomes" id="UP000887574"/>
    </source>
</evidence>
<accession>A0A915DC94</accession>
<sequence length="121" mass="13786">MGWIDDAKDAINSAGEQAAWPWALEPRDLLRRSSPRCVPLHNKMNEYSQLERARLFKSSTIYRAQFVRNQLKARGVAFDAQADREDLADLLKQTLRTHSPLVVQQTHQVSDGSHTFKGLVL</sequence>
<dbReference type="WBParaSite" id="jg18350">
    <property type="protein sequence ID" value="jg18350"/>
    <property type="gene ID" value="jg18350"/>
</dbReference>
<proteinExistence type="predicted"/>
<name>A0A915DC94_9BILA</name>